<gene>
    <name evidence="2" type="ORF">SDC9_41360</name>
</gene>
<feature type="transmembrane region" description="Helical" evidence="1">
    <location>
        <begin position="138"/>
        <end position="163"/>
    </location>
</feature>
<accession>A0A644VUW4</accession>
<reference evidence="2" key="1">
    <citation type="submission" date="2019-08" db="EMBL/GenBank/DDBJ databases">
        <authorList>
            <person name="Kucharzyk K."/>
            <person name="Murdoch R.W."/>
            <person name="Higgins S."/>
            <person name="Loffler F."/>
        </authorList>
    </citation>
    <scope>NUCLEOTIDE SEQUENCE</scope>
</reference>
<feature type="transmembrane region" description="Helical" evidence="1">
    <location>
        <begin position="169"/>
        <end position="185"/>
    </location>
</feature>
<organism evidence="2">
    <name type="scientific">bioreactor metagenome</name>
    <dbReference type="NCBI Taxonomy" id="1076179"/>
    <lineage>
        <taxon>unclassified sequences</taxon>
        <taxon>metagenomes</taxon>
        <taxon>ecological metagenomes</taxon>
    </lineage>
</organism>
<name>A0A644VUW4_9ZZZZ</name>
<evidence type="ECO:0000256" key="1">
    <source>
        <dbReference type="SAM" id="Phobius"/>
    </source>
</evidence>
<keyword evidence="1" id="KW-0472">Membrane</keyword>
<keyword evidence="1" id="KW-1133">Transmembrane helix</keyword>
<feature type="transmembrane region" description="Helical" evidence="1">
    <location>
        <begin position="86"/>
        <end position="105"/>
    </location>
</feature>
<dbReference type="AlphaFoldDB" id="A0A644VUW4"/>
<protein>
    <recommendedName>
        <fullName evidence="3">ABC-2 type transporter domain-containing protein</fullName>
    </recommendedName>
</protein>
<sequence length="257" mass="29611">MRYVRFFIFSFYKELLNKIRYPINTVFGIIGWWVIFLLLFLGINIFGPSLFEGDGQVNLIKGYILWFMVMANLQEISDFISEETKIGTISFLFVQPIGFSWIVFAKIINKFIIISLELVIILFAIMLSIDKYVVFNKLYVVVVLVSMLSIWGWALILGGISLLIQKIDSIVSIISITFSLIAVIPKEKFYLKIIFPFSYGMDLIYSIDANMYSIMQLIRTREFIMGTVSSLAILLFGLFVFSLCKKTAIRKGIIGYY</sequence>
<keyword evidence="1" id="KW-0812">Transmembrane</keyword>
<feature type="transmembrane region" description="Helical" evidence="1">
    <location>
        <begin position="224"/>
        <end position="244"/>
    </location>
</feature>
<feature type="transmembrane region" description="Helical" evidence="1">
    <location>
        <begin position="111"/>
        <end position="129"/>
    </location>
</feature>
<evidence type="ECO:0008006" key="3">
    <source>
        <dbReference type="Google" id="ProtNLM"/>
    </source>
</evidence>
<comment type="caution">
    <text evidence="2">The sequence shown here is derived from an EMBL/GenBank/DDBJ whole genome shotgun (WGS) entry which is preliminary data.</text>
</comment>
<evidence type="ECO:0000313" key="2">
    <source>
        <dbReference type="EMBL" id="MPL95191.1"/>
    </source>
</evidence>
<dbReference type="EMBL" id="VSSQ01000458">
    <property type="protein sequence ID" value="MPL95191.1"/>
    <property type="molecule type" value="Genomic_DNA"/>
</dbReference>
<feature type="transmembrane region" description="Helical" evidence="1">
    <location>
        <begin position="21"/>
        <end position="43"/>
    </location>
</feature>
<proteinExistence type="predicted"/>